<keyword evidence="4" id="KW-0813">Transport</keyword>
<name>A0A1Z1M5C1_9FLOR</name>
<dbReference type="EMBL" id="MF101416">
    <property type="protein sequence ID" value="ARW61053.1"/>
    <property type="molecule type" value="Genomic_DNA"/>
</dbReference>
<dbReference type="GeneID" id="33354032"/>
<dbReference type="Pfam" id="PF00502">
    <property type="entry name" value="Phycobilisome"/>
    <property type="match status" value="2"/>
</dbReference>
<evidence type="ECO:0000313" key="23">
    <source>
        <dbReference type="EMBL" id="ARW61053.1"/>
    </source>
</evidence>
<dbReference type="InterPro" id="IPR001297">
    <property type="entry name" value="PBS_linker_dom"/>
</dbReference>
<gene>
    <name evidence="23" type="primary">apcE</name>
</gene>
<evidence type="ECO:0000256" key="21">
    <source>
        <dbReference type="PROSITE-ProRule" id="PRU00775"/>
    </source>
</evidence>
<keyword evidence="9" id="KW-0677">Repeat</keyword>
<evidence type="ECO:0000256" key="7">
    <source>
        <dbReference type="ARBA" id="ARBA00022549"/>
    </source>
</evidence>
<feature type="domain" description="PBS-linker" evidence="22">
    <location>
        <begin position="246"/>
        <end position="425"/>
    </location>
</feature>
<comment type="similarity">
    <text evidence="2">Belongs to the phycobiliprotein family.</text>
</comment>
<evidence type="ECO:0000256" key="6">
    <source>
        <dbReference type="ARBA" id="ARBA00022531"/>
    </source>
</evidence>
<comment type="similarity">
    <text evidence="21">Belongs to the phycobilisome linker protein family.</text>
</comment>
<dbReference type="RefSeq" id="YP_009392491.1">
    <property type="nucleotide sequence ID" value="NC_035263.1"/>
</dbReference>
<evidence type="ECO:0000256" key="20">
    <source>
        <dbReference type="ARBA" id="ARBA00033322"/>
    </source>
</evidence>
<keyword evidence="8 23" id="KW-0934">Plastid</keyword>
<dbReference type="InterPro" id="IPR038255">
    <property type="entry name" value="PBS_linker_sf"/>
</dbReference>
<dbReference type="Pfam" id="PF00427">
    <property type="entry name" value="PBS_linker_poly"/>
    <property type="match status" value="3"/>
</dbReference>
<organism evidence="23">
    <name type="scientific">Caloglossa monosticha</name>
    <dbReference type="NCBI Taxonomy" id="76906"/>
    <lineage>
        <taxon>Eukaryota</taxon>
        <taxon>Rhodophyta</taxon>
        <taxon>Florideophyceae</taxon>
        <taxon>Rhodymeniophycidae</taxon>
        <taxon>Ceramiales</taxon>
        <taxon>Delesseriaceae</taxon>
        <taxon>Caloglossa</taxon>
    </lineage>
</organism>
<comment type="subcellular location">
    <subcellularLocation>
        <location evidence="1">Plastid</location>
        <location evidence="1">Chloroplast thylakoid membrane</location>
        <topology evidence="1">Peripheral membrane protein</topology>
        <orientation evidence="1">Stromal side</orientation>
    </subcellularLocation>
</comment>
<evidence type="ECO:0000259" key="22">
    <source>
        <dbReference type="PROSITE" id="PS51445"/>
    </source>
</evidence>
<comment type="function">
    <text evidence="17">This protein is postulated to act both as terminal energy acceptor and as a linker polypeptide that stabilizes the phycobilisome architecture. May have intrinsic bilin lyase activity.</text>
</comment>
<keyword evidence="14" id="KW-0472">Membrane</keyword>
<evidence type="ECO:0000256" key="3">
    <source>
        <dbReference type="ARBA" id="ARBA00018674"/>
    </source>
</evidence>
<feature type="domain" description="PBS-linker" evidence="22">
    <location>
        <begin position="492"/>
        <end position="674"/>
    </location>
</feature>
<evidence type="ECO:0000256" key="2">
    <source>
        <dbReference type="ARBA" id="ARBA00008182"/>
    </source>
</evidence>
<accession>A0A1Z1M5C1</accession>
<keyword evidence="11" id="KW-0249">Electron transport</keyword>
<evidence type="ECO:0000256" key="5">
    <source>
        <dbReference type="ARBA" id="ARBA00022528"/>
    </source>
</evidence>
<evidence type="ECO:0000256" key="11">
    <source>
        <dbReference type="ARBA" id="ARBA00022982"/>
    </source>
</evidence>
<dbReference type="InterPro" id="IPR009050">
    <property type="entry name" value="Globin-like_sf"/>
</dbReference>
<sequence length="877" mass="100341">MVVRYSSGSPSVQPKLYKTVSILSIMQAEQQDRFLQLGELNQLVTFLNSGSKRLVISSILAQNADFLVAKAADRIFVGGSAVSYLERPQASFLEVNKSKDKSVNPDTSSSQQKNFFDNFSSSFLNSDNSSLPPGFKPINIVRYGSTRMKKSLRDLDWFLRYLTYAIIAGDTNILSVNIRGLRELIDNACSSAAAIVALREMRKLSVSIFKNDLEAQELVQQYFNVIISEFESSSLSDKLRKRPCNDLQGLRLPQIYNNAGLSTQRFVMKSSLSTSEKNMVIQACYRQVFERDIVKAYNLKFTDLESQVKTGQLSVKEFIRALAKSYIYRKQFYEPFVNSRVLELAFRHILGRGVSSLEEFQRYFSCLSVRGLDGLIDALINSQEYADYFGEETVPYLRDLGEEAQESKNWGAQIRLFNYSAPFRKVPEFVTLLSDYKNKLPNQHPYGSGNDPLLNQFGAIFPDNLGGLKSKLAFFSKDTRRILLKRGPGIYNQMSNPNSRQLSSSFSGPKIFNLNSNQEIASDTAIRAIYLRVFGRILYKQEASSLVAFENQFKNKIISVRGFVRLLTKSLLFRSLYWNSLYICKSIEYIHNKLLGRPTYGRQEINQYFDIAYKQGYYKMIDCILDSPEYLEAFGDDIIPYERYVTPSTVLSRNLSNNFMKFSSDSFSIYSRKIIGTSDVSVSDNNKKVISSTIEKRVFQGVTSRRDQIKIFRLENDMDYANRLQVLRAVYRQLFERDLNSFTVGDEFYNLEKAFLSNQFSVKQLIEKIGSSDLYRKEFYHSYPNTKVIELGTKHFLGRAPNNQAEIRYYNQLLASQGISAFISSLVNSTEYNVVFGSNTVPYRRFPTLPAANFPNTEKLYNTLTKQNEVIVVPSFS</sequence>
<keyword evidence="13" id="KW-0793">Thylakoid</keyword>
<evidence type="ECO:0000256" key="16">
    <source>
        <dbReference type="ARBA" id="ARBA00023307"/>
    </source>
</evidence>
<keyword evidence="12" id="KW-0157">Chromophore</keyword>
<keyword evidence="10 21" id="KW-0605">Phycobilisome</keyword>
<evidence type="ECO:0000256" key="17">
    <source>
        <dbReference type="ARBA" id="ARBA00025203"/>
    </source>
</evidence>
<protein>
    <recommendedName>
        <fullName evidence="3">Phycobiliprotein ApcE</fullName>
    </recommendedName>
    <alternativeName>
        <fullName evidence="20">Anchor polypeptide</fullName>
    </alternativeName>
    <alternativeName>
        <fullName evidence="19">PBS-anchor protein</fullName>
    </alternativeName>
    <alternativeName>
        <fullName evidence="18">Phycobilisome linker polypeptide</fullName>
    </alternativeName>
</protein>
<evidence type="ECO:0000256" key="19">
    <source>
        <dbReference type="ARBA" id="ARBA00031629"/>
    </source>
</evidence>
<dbReference type="PROSITE" id="PS51445">
    <property type="entry name" value="PBS_LINKER"/>
    <property type="match status" value="3"/>
</dbReference>
<evidence type="ECO:0000256" key="18">
    <source>
        <dbReference type="ARBA" id="ARBA00029643"/>
    </source>
</evidence>
<keyword evidence="15" id="KW-0456">Lyase</keyword>
<dbReference type="SUPFAM" id="SSF46458">
    <property type="entry name" value="Globin-like"/>
    <property type="match status" value="1"/>
</dbReference>
<evidence type="ECO:0000256" key="13">
    <source>
        <dbReference type="ARBA" id="ARBA00023078"/>
    </source>
</evidence>
<feature type="domain" description="PBS-linker" evidence="22">
    <location>
        <begin position="692"/>
        <end position="869"/>
    </location>
</feature>
<geneLocation type="chloroplast" evidence="23"/>
<keyword evidence="16" id="KW-0089">Bile pigment</keyword>
<dbReference type="Gene3D" id="1.10.490.20">
    <property type="entry name" value="Phycocyanins"/>
    <property type="match status" value="1"/>
</dbReference>
<evidence type="ECO:0000256" key="1">
    <source>
        <dbReference type="ARBA" id="ARBA00004185"/>
    </source>
</evidence>
<evidence type="ECO:0000256" key="8">
    <source>
        <dbReference type="ARBA" id="ARBA00022640"/>
    </source>
</evidence>
<dbReference type="GO" id="GO:0030089">
    <property type="term" value="C:phycobilisome"/>
    <property type="evidence" value="ECO:0007669"/>
    <property type="project" value="UniProtKB-UniRule"/>
</dbReference>
<evidence type="ECO:0000256" key="12">
    <source>
        <dbReference type="ARBA" id="ARBA00022991"/>
    </source>
</evidence>
<evidence type="ECO:0000256" key="9">
    <source>
        <dbReference type="ARBA" id="ARBA00022737"/>
    </source>
</evidence>
<proteinExistence type="inferred from homology"/>
<evidence type="ECO:0000256" key="15">
    <source>
        <dbReference type="ARBA" id="ARBA00023239"/>
    </source>
</evidence>
<dbReference type="InterPro" id="IPR012128">
    <property type="entry name" value="Phycobilisome_asu/bsu"/>
</dbReference>
<evidence type="ECO:0000256" key="10">
    <source>
        <dbReference type="ARBA" id="ARBA00022738"/>
    </source>
</evidence>
<dbReference type="GO" id="GO:0009535">
    <property type="term" value="C:chloroplast thylakoid membrane"/>
    <property type="evidence" value="ECO:0007669"/>
    <property type="project" value="UniProtKB-SubCell"/>
</dbReference>
<reference evidence="23" key="1">
    <citation type="journal article" date="2017" name="J. Phycol.">
        <title>Analysis of chloroplast genomes and a supermatrix inform reclassification of the Rhodomelaceae (Rhodophyta).</title>
        <authorList>
            <person name="Diaz-Tapia P."/>
            <person name="Maggs C.A."/>
            <person name="West J.A."/>
            <person name="Verbruggen H."/>
        </authorList>
    </citation>
    <scope>NUCLEOTIDE SEQUENCE</scope>
    <source>
        <strain evidence="23">JW3046</strain>
    </source>
</reference>
<dbReference type="AlphaFoldDB" id="A0A1Z1M5C1"/>
<dbReference type="InterPro" id="IPR038719">
    <property type="entry name" value="Phycobilisome_asu/bsu_sf"/>
</dbReference>
<keyword evidence="5 23" id="KW-0150">Chloroplast</keyword>
<dbReference type="GO" id="GO:0015979">
    <property type="term" value="P:photosynthesis"/>
    <property type="evidence" value="ECO:0007669"/>
    <property type="project" value="UniProtKB-KW"/>
</dbReference>
<evidence type="ECO:0000256" key="14">
    <source>
        <dbReference type="ARBA" id="ARBA00023136"/>
    </source>
</evidence>
<evidence type="ECO:0000256" key="4">
    <source>
        <dbReference type="ARBA" id="ARBA00022448"/>
    </source>
</evidence>
<dbReference type="PANTHER" id="PTHR34011">
    <property type="entry name" value="PHYCOBILISOME 32.1 KDA LINKER POLYPEPTIDE, PHYCOCYANIN-ASSOCIATED, ROD 2-RELATED"/>
    <property type="match status" value="1"/>
</dbReference>
<dbReference type="CDD" id="cd12128">
    <property type="entry name" value="PBP_PBS-LCM"/>
    <property type="match status" value="1"/>
</dbReference>
<keyword evidence="6" id="KW-0602">Photosynthesis</keyword>
<dbReference type="GO" id="GO:0016829">
    <property type="term" value="F:lyase activity"/>
    <property type="evidence" value="ECO:0007669"/>
    <property type="project" value="UniProtKB-KW"/>
</dbReference>
<keyword evidence="7" id="KW-0042">Antenna complex</keyword>
<dbReference type="PANTHER" id="PTHR34011:SF6">
    <property type="entry name" value="PHYCOBILIPROTEIN APCE"/>
    <property type="match status" value="1"/>
</dbReference>
<dbReference type="Gene3D" id="1.10.3130.20">
    <property type="entry name" value="Phycobilisome linker domain"/>
    <property type="match status" value="3"/>
</dbReference>